<dbReference type="STRING" id="77044.A0A1S7UJH6"/>
<sequence length="583" mass="65165">MTAQNRRGIFSMLLSLWLFALTPVLAIWPAPSSVQTGKSTLWIRPELSVSYNGKQLPWAYGYEPSGPKFSSSEIVKGGVGRAMKNIVHNNFVPWMLYNRMELETTEPSLSQSKIFITHLDITQSGTDTPKTFKPLAGDVDESYSLKVDKNGKASIAAVSSTGVLRALETFSQLFFQHSKGPFFYTKSAPVSITDKPEYDHRGILFDVSRSFFPMESVLRTIDALAYNKMNRIHIHATDSQSWPLEIPSMPELHQKGAYAQGKTYSPNDLATIQRYAINRGIEPIIEIDSPGHFGIVALSHPEIVAGWESTPWSAYCAEPPCGQIRLNEPSVDPFLDKLMDDLLPRLSPYSSYFHTGGDEVNFNMYKLDPTVATNDSAVIVPLLQKFVDKHHARVRKAGLTPMVWEEIPANYNVTIGKDVLIQSWLGDEAIAALTAKGHKVISSNYNFLYLDCGRGHWLNFAQADLKTFYPFQDWCAPYKGWRLIYSYDPRANLTAEQAKLVVGGELAAWSESIDDATIDDILWPRASAAGEVFWSSPKNRAQIEAAPRLAEFRERMIARGIKSGTVHMPFCTQGMNATACQFL</sequence>
<evidence type="ECO:0000259" key="11">
    <source>
        <dbReference type="Pfam" id="PF14845"/>
    </source>
</evidence>
<evidence type="ECO:0000256" key="7">
    <source>
        <dbReference type="PIRNR" id="PIRNR001093"/>
    </source>
</evidence>
<dbReference type="PANTHER" id="PTHR22600:SF58">
    <property type="entry name" value="BETA-HEXOSAMINIDASE"/>
    <property type="match status" value="1"/>
</dbReference>
<dbReference type="EC" id="3.2.1.52" evidence="7"/>
<keyword evidence="4 7" id="KW-0378">Hydrolase</keyword>
<accession>A0A1S7UJH6</accession>
<dbReference type="GO" id="GO:0016231">
    <property type="term" value="F:beta-N-acetylglucosaminidase activity"/>
    <property type="evidence" value="ECO:0007669"/>
    <property type="project" value="TreeGrafter"/>
</dbReference>
<dbReference type="EMBL" id="DF977447">
    <property type="protein sequence ID" value="GAP83411.1"/>
    <property type="molecule type" value="Genomic_DNA"/>
</dbReference>
<dbReference type="PRINTS" id="PR00738">
    <property type="entry name" value="GLHYDRLASE20"/>
</dbReference>
<feature type="signal peptide" evidence="9">
    <location>
        <begin position="1"/>
        <end position="26"/>
    </location>
</feature>
<comment type="catalytic activity">
    <reaction evidence="1 7">
        <text>Hydrolysis of terminal non-reducing N-acetyl-D-hexosamine residues in N-acetyl-beta-D-hexosaminides.</text>
        <dbReference type="EC" id="3.2.1.52"/>
    </reaction>
</comment>
<dbReference type="SUPFAM" id="SSF55545">
    <property type="entry name" value="beta-N-acetylhexosaminidase-like domain"/>
    <property type="match status" value="1"/>
</dbReference>
<feature type="active site" description="Proton donor" evidence="8">
    <location>
        <position position="359"/>
    </location>
</feature>
<evidence type="ECO:0000259" key="10">
    <source>
        <dbReference type="Pfam" id="PF00728"/>
    </source>
</evidence>
<evidence type="ECO:0000313" key="13">
    <source>
        <dbReference type="Proteomes" id="UP000054516"/>
    </source>
</evidence>
<name>A0A1S7UJH6_ROSNE</name>
<organism evidence="12">
    <name type="scientific">Rosellinia necatrix</name>
    <name type="common">White root-rot fungus</name>
    <dbReference type="NCBI Taxonomy" id="77044"/>
    <lineage>
        <taxon>Eukaryota</taxon>
        <taxon>Fungi</taxon>
        <taxon>Dikarya</taxon>
        <taxon>Ascomycota</taxon>
        <taxon>Pezizomycotina</taxon>
        <taxon>Sordariomycetes</taxon>
        <taxon>Xylariomycetidae</taxon>
        <taxon>Xylariales</taxon>
        <taxon>Xylariaceae</taxon>
        <taxon>Rosellinia</taxon>
    </lineage>
</organism>
<dbReference type="InterPro" id="IPR015883">
    <property type="entry name" value="Glyco_hydro_20_cat"/>
</dbReference>
<protein>
    <recommendedName>
        <fullName evidence="7">Beta-hexosaminidase</fullName>
        <ecNumber evidence="7">3.2.1.52</ecNumber>
    </recommendedName>
</protein>
<evidence type="ECO:0000256" key="3">
    <source>
        <dbReference type="ARBA" id="ARBA00022729"/>
    </source>
</evidence>
<dbReference type="GO" id="GO:0005975">
    <property type="term" value="P:carbohydrate metabolic process"/>
    <property type="evidence" value="ECO:0007669"/>
    <property type="project" value="InterPro"/>
</dbReference>
<evidence type="ECO:0000256" key="9">
    <source>
        <dbReference type="SAM" id="SignalP"/>
    </source>
</evidence>
<dbReference type="PANTHER" id="PTHR22600">
    <property type="entry name" value="BETA-HEXOSAMINIDASE"/>
    <property type="match status" value="1"/>
</dbReference>
<dbReference type="Pfam" id="PF00728">
    <property type="entry name" value="Glyco_hydro_20"/>
    <property type="match status" value="1"/>
</dbReference>
<dbReference type="Proteomes" id="UP000054516">
    <property type="component" value="Unassembled WGS sequence"/>
</dbReference>
<evidence type="ECO:0000256" key="6">
    <source>
        <dbReference type="ARBA" id="ARBA00023295"/>
    </source>
</evidence>
<feature type="chain" id="PRO_5012910344" description="Beta-hexosaminidase" evidence="9">
    <location>
        <begin position="27"/>
        <end position="583"/>
    </location>
</feature>
<dbReference type="GO" id="GO:0030203">
    <property type="term" value="P:glycosaminoglycan metabolic process"/>
    <property type="evidence" value="ECO:0007669"/>
    <property type="project" value="TreeGrafter"/>
</dbReference>
<dbReference type="Pfam" id="PF14845">
    <property type="entry name" value="Glycohydro_20b2"/>
    <property type="match status" value="1"/>
</dbReference>
<gene>
    <name evidence="12" type="ORF">SAMD00023353_0202330</name>
</gene>
<evidence type="ECO:0000256" key="4">
    <source>
        <dbReference type="ARBA" id="ARBA00022801"/>
    </source>
</evidence>
<evidence type="ECO:0000313" key="12">
    <source>
        <dbReference type="EMBL" id="GAP83411.1"/>
    </source>
</evidence>
<evidence type="ECO:0000256" key="5">
    <source>
        <dbReference type="ARBA" id="ARBA00023180"/>
    </source>
</evidence>
<dbReference type="InterPro" id="IPR017853">
    <property type="entry name" value="GH"/>
</dbReference>
<evidence type="ECO:0000256" key="2">
    <source>
        <dbReference type="ARBA" id="ARBA00006285"/>
    </source>
</evidence>
<dbReference type="PIRSF" id="PIRSF001093">
    <property type="entry name" value="B-hxosamndse_ab_euk"/>
    <property type="match status" value="1"/>
</dbReference>
<dbReference type="Gene3D" id="3.20.20.80">
    <property type="entry name" value="Glycosidases"/>
    <property type="match status" value="1"/>
</dbReference>
<dbReference type="FunFam" id="3.20.20.80:FF:000063">
    <property type="entry name" value="Beta-hexosaminidase"/>
    <property type="match status" value="1"/>
</dbReference>
<feature type="domain" description="Beta-hexosaminidase eukaryotic type N-terminal" evidence="11">
    <location>
        <begin position="27"/>
        <end position="173"/>
    </location>
</feature>
<dbReference type="OMA" id="GHDVVMC"/>
<keyword evidence="13" id="KW-1185">Reference proteome</keyword>
<evidence type="ECO:0000256" key="8">
    <source>
        <dbReference type="PIRSR" id="PIRSR001093-1"/>
    </source>
</evidence>
<dbReference type="Gene3D" id="3.30.379.10">
    <property type="entry name" value="Chitobiase/beta-hexosaminidase domain 2-like"/>
    <property type="match status" value="1"/>
</dbReference>
<evidence type="ECO:0000256" key="1">
    <source>
        <dbReference type="ARBA" id="ARBA00001231"/>
    </source>
</evidence>
<keyword evidence="5" id="KW-0325">Glycoprotein</keyword>
<dbReference type="AlphaFoldDB" id="A0A1S7UJH6"/>
<dbReference type="GO" id="GO:0016020">
    <property type="term" value="C:membrane"/>
    <property type="evidence" value="ECO:0007669"/>
    <property type="project" value="TreeGrafter"/>
</dbReference>
<dbReference type="InterPro" id="IPR029019">
    <property type="entry name" value="HEX_eukaryotic_N"/>
</dbReference>
<comment type="similarity">
    <text evidence="2 7">Belongs to the glycosyl hydrolase 20 family.</text>
</comment>
<keyword evidence="6 7" id="KW-0326">Glycosidase</keyword>
<dbReference type="InterPro" id="IPR025705">
    <property type="entry name" value="Beta_hexosaminidase_sua/sub"/>
</dbReference>
<reference evidence="12" key="1">
    <citation type="submission" date="2016-03" db="EMBL/GenBank/DDBJ databases">
        <title>Draft genome sequence of Rosellinia necatrix.</title>
        <authorList>
            <person name="Kanematsu S."/>
        </authorList>
    </citation>
    <scope>NUCLEOTIDE SEQUENCE [LARGE SCALE GENOMIC DNA]</scope>
    <source>
        <strain evidence="12">W97</strain>
    </source>
</reference>
<feature type="domain" description="Glycoside hydrolase family 20 catalytic" evidence="10">
    <location>
        <begin position="198"/>
        <end position="536"/>
    </location>
</feature>
<dbReference type="OrthoDB" id="428480at2759"/>
<dbReference type="CDD" id="cd06562">
    <property type="entry name" value="GH20_HexA_HexB-like"/>
    <property type="match status" value="1"/>
</dbReference>
<dbReference type="SUPFAM" id="SSF51445">
    <property type="entry name" value="(Trans)glycosidases"/>
    <property type="match status" value="1"/>
</dbReference>
<proteinExistence type="inferred from homology"/>
<keyword evidence="3 9" id="KW-0732">Signal</keyword>
<dbReference type="InterPro" id="IPR029018">
    <property type="entry name" value="Hex-like_dom2"/>
</dbReference>